<dbReference type="Gene3D" id="3.10.450.50">
    <property type="match status" value="1"/>
</dbReference>
<reference evidence="2 3" key="1">
    <citation type="submission" date="2021-03" db="EMBL/GenBank/DDBJ databases">
        <title>Genomic Encyclopedia of Type Strains, Phase IV (KMG-IV): sequencing the most valuable type-strain genomes for metagenomic binning, comparative biology and taxonomic classification.</title>
        <authorList>
            <person name="Goeker M."/>
        </authorList>
    </citation>
    <scope>NUCLEOTIDE SEQUENCE [LARGE SCALE GENOMIC DNA]</scope>
    <source>
        <strain evidence="2 3">DSM 24950</strain>
    </source>
</reference>
<keyword evidence="3" id="KW-1185">Reference proteome</keyword>
<dbReference type="SUPFAM" id="SSF54427">
    <property type="entry name" value="NTF2-like"/>
    <property type="match status" value="1"/>
</dbReference>
<evidence type="ECO:0000313" key="2">
    <source>
        <dbReference type="EMBL" id="MBP1967630.1"/>
    </source>
</evidence>
<gene>
    <name evidence="2" type="ORF">J2Z65_006902</name>
</gene>
<evidence type="ECO:0000259" key="1">
    <source>
        <dbReference type="Pfam" id="PF12680"/>
    </source>
</evidence>
<dbReference type="EMBL" id="JAGGKV010000038">
    <property type="protein sequence ID" value="MBP1967630.1"/>
    <property type="molecule type" value="Genomic_DNA"/>
</dbReference>
<organism evidence="2 3">
    <name type="scientific">Paenibacillus aceris</name>
    <dbReference type="NCBI Taxonomy" id="869555"/>
    <lineage>
        <taxon>Bacteria</taxon>
        <taxon>Bacillati</taxon>
        <taxon>Bacillota</taxon>
        <taxon>Bacilli</taxon>
        <taxon>Bacillales</taxon>
        <taxon>Paenibacillaceae</taxon>
        <taxon>Paenibacillus</taxon>
    </lineage>
</organism>
<name>A0ABS4I9M8_9BACL</name>
<sequence length="112" mass="13182">MKETVVQRQLQAYNDKNIDAFMDCYSEDIKIYDFPDTLRLEGQEAMRTRYQTLFESYPDMIATVDKRIFHGNYAIDHEEITGRLEGSTLKAVAIYEIKDDRITKVWFLKGNS</sequence>
<evidence type="ECO:0000313" key="3">
    <source>
        <dbReference type="Proteomes" id="UP001519344"/>
    </source>
</evidence>
<feature type="domain" description="SnoaL-like" evidence="1">
    <location>
        <begin position="6"/>
        <end position="104"/>
    </location>
</feature>
<protein>
    <recommendedName>
        <fullName evidence="1">SnoaL-like domain-containing protein</fullName>
    </recommendedName>
</protein>
<dbReference type="Proteomes" id="UP001519344">
    <property type="component" value="Unassembled WGS sequence"/>
</dbReference>
<dbReference type="InterPro" id="IPR032710">
    <property type="entry name" value="NTF2-like_dom_sf"/>
</dbReference>
<comment type="caution">
    <text evidence="2">The sequence shown here is derived from an EMBL/GenBank/DDBJ whole genome shotgun (WGS) entry which is preliminary data.</text>
</comment>
<dbReference type="InterPro" id="IPR037401">
    <property type="entry name" value="SnoaL-like"/>
</dbReference>
<dbReference type="Pfam" id="PF12680">
    <property type="entry name" value="SnoaL_2"/>
    <property type="match status" value="1"/>
</dbReference>
<accession>A0ABS4I9M8</accession>
<dbReference type="PIRSF" id="PIRSF030561">
    <property type="entry name" value="UCP030561"/>
    <property type="match status" value="1"/>
</dbReference>
<proteinExistence type="predicted"/>
<dbReference type="RefSeq" id="WP_167062868.1">
    <property type="nucleotide sequence ID" value="NZ_JAAOZR010000025.1"/>
</dbReference>
<dbReference type="InterPro" id="IPR008317">
    <property type="entry name" value="UCP030561"/>
</dbReference>